<dbReference type="InterPro" id="IPR005119">
    <property type="entry name" value="LysR_subst-bd"/>
</dbReference>
<dbReference type="Pfam" id="PF00126">
    <property type="entry name" value="HTH_1"/>
    <property type="match status" value="1"/>
</dbReference>
<dbReference type="Proteomes" id="UP000608513">
    <property type="component" value="Unassembled WGS sequence"/>
</dbReference>
<dbReference type="SUPFAM" id="SSF53850">
    <property type="entry name" value="Periplasmic binding protein-like II"/>
    <property type="match status" value="1"/>
</dbReference>
<protein>
    <submittedName>
        <fullName evidence="6">LysR family transcriptional regulator</fullName>
    </submittedName>
</protein>
<reference evidence="6" key="1">
    <citation type="submission" date="2020-08" db="EMBL/GenBank/DDBJ databases">
        <title>Ramlibacter sp. USB13 16S ribosomal RNA gene genome sequencing and assembly.</title>
        <authorList>
            <person name="Kang M."/>
        </authorList>
    </citation>
    <scope>NUCLEOTIDE SEQUENCE</scope>
    <source>
        <strain evidence="6">USB13</strain>
    </source>
</reference>
<dbReference type="InterPro" id="IPR036388">
    <property type="entry name" value="WH-like_DNA-bd_sf"/>
</dbReference>
<name>A0A923MTA9_9BURK</name>
<dbReference type="PANTHER" id="PTHR30346">
    <property type="entry name" value="TRANSCRIPTIONAL DUAL REGULATOR HCAR-RELATED"/>
    <property type="match status" value="1"/>
</dbReference>
<feature type="domain" description="HTH lysR-type" evidence="5">
    <location>
        <begin position="1"/>
        <end position="58"/>
    </location>
</feature>
<evidence type="ECO:0000313" key="7">
    <source>
        <dbReference type="Proteomes" id="UP000608513"/>
    </source>
</evidence>
<keyword evidence="3" id="KW-0238">DNA-binding</keyword>
<evidence type="ECO:0000313" key="6">
    <source>
        <dbReference type="EMBL" id="MBC5784576.1"/>
    </source>
</evidence>
<dbReference type="Pfam" id="PF03466">
    <property type="entry name" value="LysR_substrate"/>
    <property type="match status" value="1"/>
</dbReference>
<dbReference type="AlphaFoldDB" id="A0A923MTA9"/>
<evidence type="ECO:0000256" key="3">
    <source>
        <dbReference type="ARBA" id="ARBA00023125"/>
    </source>
</evidence>
<dbReference type="SUPFAM" id="SSF46785">
    <property type="entry name" value="Winged helix' DNA-binding domain"/>
    <property type="match status" value="1"/>
</dbReference>
<dbReference type="Gene3D" id="1.10.10.10">
    <property type="entry name" value="Winged helix-like DNA-binding domain superfamily/Winged helix DNA-binding domain"/>
    <property type="match status" value="1"/>
</dbReference>
<comment type="similarity">
    <text evidence="1">Belongs to the LysR transcriptional regulatory family.</text>
</comment>
<dbReference type="EMBL" id="JACORT010000007">
    <property type="protein sequence ID" value="MBC5784576.1"/>
    <property type="molecule type" value="Genomic_DNA"/>
</dbReference>
<organism evidence="6 7">
    <name type="scientific">Ramlibacter cellulosilyticus</name>
    <dbReference type="NCBI Taxonomy" id="2764187"/>
    <lineage>
        <taxon>Bacteria</taxon>
        <taxon>Pseudomonadati</taxon>
        <taxon>Pseudomonadota</taxon>
        <taxon>Betaproteobacteria</taxon>
        <taxon>Burkholderiales</taxon>
        <taxon>Comamonadaceae</taxon>
        <taxon>Ramlibacter</taxon>
    </lineage>
</organism>
<keyword evidence="7" id="KW-1185">Reference proteome</keyword>
<dbReference type="InterPro" id="IPR000847">
    <property type="entry name" value="LysR_HTH_N"/>
</dbReference>
<keyword evidence="4" id="KW-0804">Transcription</keyword>
<dbReference type="PANTHER" id="PTHR30346:SF17">
    <property type="entry name" value="LYSR FAMILY TRANSCRIPTIONAL REGULATOR"/>
    <property type="match status" value="1"/>
</dbReference>
<evidence type="ECO:0000256" key="4">
    <source>
        <dbReference type="ARBA" id="ARBA00023163"/>
    </source>
</evidence>
<sequence>MDLKHLRYFVAVAETGHITRAAQRLGMQQPPLSQQIRALEESLGTTLFHRHPKGVTLTDSGQLLLEDSRRLLNEAEAVRERMRAVASGHAGVLAVGFTSSAASHAFTPQVLRACRQEYPDIALQIREDHAAGLTEAVAGGRLHCGFLRVPVDRPPGLRFETLLREPVLVALPVGHALLARKGRALSLAQLKGERFILVRQTGAPGLYAQLLALCEEQGFTPAVAHEVSRMMTALNLVAAGEGITVVPASMRGAHPDAIEYRPLSGARSLDAPLTLVYREAGLRGPLQSFVRLVREAAPRGSAR</sequence>
<comment type="caution">
    <text evidence="6">The sequence shown here is derived from an EMBL/GenBank/DDBJ whole genome shotgun (WGS) entry which is preliminary data.</text>
</comment>
<dbReference type="RefSeq" id="WP_187077325.1">
    <property type="nucleotide sequence ID" value="NZ_JACORT010000007.1"/>
</dbReference>
<accession>A0A923MTA9</accession>
<dbReference type="Gene3D" id="3.40.190.10">
    <property type="entry name" value="Periplasmic binding protein-like II"/>
    <property type="match status" value="2"/>
</dbReference>
<dbReference type="PRINTS" id="PR00039">
    <property type="entry name" value="HTHLYSR"/>
</dbReference>
<dbReference type="GO" id="GO:0003700">
    <property type="term" value="F:DNA-binding transcription factor activity"/>
    <property type="evidence" value="ECO:0007669"/>
    <property type="project" value="InterPro"/>
</dbReference>
<dbReference type="GO" id="GO:0032993">
    <property type="term" value="C:protein-DNA complex"/>
    <property type="evidence" value="ECO:0007669"/>
    <property type="project" value="TreeGrafter"/>
</dbReference>
<evidence type="ECO:0000256" key="2">
    <source>
        <dbReference type="ARBA" id="ARBA00023015"/>
    </source>
</evidence>
<dbReference type="GO" id="GO:0003677">
    <property type="term" value="F:DNA binding"/>
    <property type="evidence" value="ECO:0007669"/>
    <property type="project" value="UniProtKB-KW"/>
</dbReference>
<evidence type="ECO:0000259" key="5">
    <source>
        <dbReference type="PROSITE" id="PS50931"/>
    </source>
</evidence>
<gene>
    <name evidence="6" type="ORF">H8N03_16630</name>
</gene>
<dbReference type="InterPro" id="IPR036390">
    <property type="entry name" value="WH_DNA-bd_sf"/>
</dbReference>
<dbReference type="FunFam" id="1.10.10.10:FF:000001">
    <property type="entry name" value="LysR family transcriptional regulator"/>
    <property type="match status" value="1"/>
</dbReference>
<keyword evidence="2" id="KW-0805">Transcription regulation</keyword>
<proteinExistence type="inferred from homology"/>
<evidence type="ECO:0000256" key="1">
    <source>
        <dbReference type="ARBA" id="ARBA00009437"/>
    </source>
</evidence>
<dbReference type="PROSITE" id="PS50931">
    <property type="entry name" value="HTH_LYSR"/>
    <property type="match status" value="1"/>
</dbReference>